<proteinExistence type="predicted"/>
<evidence type="ECO:0000313" key="2">
    <source>
        <dbReference type="Proteomes" id="UP000546464"/>
    </source>
</evidence>
<dbReference type="EMBL" id="JACHVB010000020">
    <property type="protein sequence ID" value="MBC2594251.1"/>
    <property type="molecule type" value="Genomic_DNA"/>
</dbReference>
<accession>A0A842HG72</accession>
<reference evidence="1 2" key="1">
    <citation type="submission" date="2020-07" db="EMBL/GenBank/DDBJ databases">
        <authorList>
            <person name="Feng X."/>
        </authorList>
    </citation>
    <scope>NUCLEOTIDE SEQUENCE [LARGE SCALE GENOMIC DNA]</scope>
    <source>
        <strain evidence="1 2">JCM31066</strain>
    </source>
</reference>
<protein>
    <submittedName>
        <fullName evidence="1">Uncharacterized protein</fullName>
    </submittedName>
</protein>
<keyword evidence="2" id="KW-1185">Reference proteome</keyword>
<organism evidence="1 2">
    <name type="scientific">Ruficoccus amylovorans</name>
    <dbReference type="NCBI Taxonomy" id="1804625"/>
    <lineage>
        <taxon>Bacteria</taxon>
        <taxon>Pseudomonadati</taxon>
        <taxon>Verrucomicrobiota</taxon>
        <taxon>Opitutia</taxon>
        <taxon>Puniceicoccales</taxon>
        <taxon>Cerasicoccaceae</taxon>
        <taxon>Ruficoccus</taxon>
    </lineage>
</organism>
<comment type="caution">
    <text evidence="1">The sequence shown here is derived from an EMBL/GenBank/DDBJ whole genome shotgun (WGS) entry which is preliminary data.</text>
</comment>
<name>A0A842HG72_9BACT</name>
<dbReference type="AlphaFoldDB" id="A0A842HG72"/>
<dbReference type="RefSeq" id="WP_185675232.1">
    <property type="nucleotide sequence ID" value="NZ_JACHVB010000020.1"/>
</dbReference>
<evidence type="ECO:0000313" key="1">
    <source>
        <dbReference type="EMBL" id="MBC2594251.1"/>
    </source>
</evidence>
<dbReference type="Proteomes" id="UP000546464">
    <property type="component" value="Unassembled WGS sequence"/>
</dbReference>
<gene>
    <name evidence="1" type="ORF">H5P28_08245</name>
</gene>
<sequence length="65" mass="7246">MLAHLYPPGNAECKKVARGGAAGEMIARLCYFDFLLLKHELGRLSVITLHWNGNMAERCRAEPGF</sequence>